<reference evidence="1 2" key="1">
    <citation type="submission" date="2016-02" db="EMBL/GenBank/DDBJ databases">
        <title>Draft genome sequence of Polaribacter atrinae KACC17473.</title>
        <authorList>
            <person name="Shin S.-K."/>
            <person name="Yi H."/>
        </authorList>
    </citation>
    <scope>NUCLEOTIDE SEQUENCE [LARGE SCALE GENOMIC DNA]</scope>
    <source>
        <strain evidence="1 2">KACC 17473</strain>
    </source>
</reference>
<dbReference type="Gene3D" id="3.90.550.10">
    <property type="entry name" value="Spore Coat Polysaccharide Biosynthesis Protein SpsA, Chain A"/>
    <property type="match status" value="1"/>
</dbReference>
<dbReference type="EMBL" id="LVWE01000005">
    <property type="protein sequence ID" value="OAD46128.1"/>
    <property type="molecule type" value="Genomic_DNA"/>
</dbReference>
<gene>
    <name evidence="1" type="ORF">LPB303_04225</name>
</gene>
<name>A0A176TDX8_9FLAO</name>
<accession>A0A176TDX8</accession>
<dbReference type="OrthoDB" id="9805604at2"/>
<dbReference type="Proteomes" id="UP000076923">
    <property type="component" value="Unassembled WGS sequence"/>
</dbReference>
<evidence type="ECO:0000313" key="2">
    <source>
        <dbReference type="Proteomes" id="UP000076923"/>
    </source>
</evidence>
<dbReference type="AlphaFoldDB" id="A0A176TDX8"/>
<keyword evidence="1" id="KW-0808">Transferase</keyword>
<dbReference type="STRING" id="1333662.LPB303_04225"/>
<sequence>MRILGLIPARGGSKGVPGKNIKILGGRYLIQYTAEIALQSNLLSKVIVSTDDDAIIAVAEQIGLTVPFKRPANLANDKSPTLPVILHALEYLESKGECFDAVCLLQVTSPFRTVAFLDLAIQQFIEKDTDSLVSVLEVPHEYNPHWTFELDENQHLKIATGEEEIITRRQNLPKAYHRDGSLYLTKTSVLKEQNSLYGKTISHIESPKEFYVNIDTLEDWQKAEQIINKKFWGR</sequence>
<dbReference type="CDD" id="cd02513">
    <property type="entry name" value="CMP-NeuAc_Synthase"/>
    <property type="match status" value="1"/>
</dbReference>
<dbReference type="PANTHER" id="PTHR21485">
    <property type="entry name" value="HAD SUPERFAMILY MEMBERS CMAS AND KDSC"/>
    <property type="match status" value="1"/>
</dbReference>
<dbReference type="InterPro" id="IPR003329">
    <property type="entry name" value="Cytidylyl_trans"/>
</dbReference>
<dbReference type="RefSeq" id="WP_068448433.1">
    <property type="nucleotide sequence ID" value="NZ_CP150660.1"/>
</dbReference>
<dbReference type="Pfam" id="PF02348">
    <property type="entry name" value="CTP_transf_3"/>
    <property type="match status" value="1"/>
</dbReference>
<dbReference type="InterPro" id="IPR029044">
    <property type="entry name" value="Nucleotide-diphossugar_trans"/>
</dbReference>
<dbReference type="InterPro" id="IPR050793">
    <property type="entry name" value="CMP-NeuNAc_synthase"/>
</dbReference>
<keyword evidence="2" id="KW-1185">Reference proteome</keyword>
<comment type="caution">
    <text evidence="1">The sequence shown here is derived from an EMBL/GenBank/DDBJ whole genome shotgun (WGS) entry which is preliminary data.</text>
</comment>
<dbReference type="GO" id="GO:0008781">
    <property type="term" value="F:N-acylneuraminate cytidylyltransferase activity"/>
    <property type="evidence" value="ECO:0007669"/>
    <property type="project" value="TreeGrafter"/>
</dbReference>
<proteinExistence type="predicted"/>
<protein>
    <submittedName>
        <fullName evidence="1">Acylneuraminate cytidylyltransferase</fullName>
    </submittedName>
</protein>
<keyword evidence="1" id="KW-0548">Nucleotidyltransferase</keyword>
<dbReference type="PANTHER" id="PTHR21485:SF6">
    <property type="entry name" value="N-ACYLNEURAMINATE CYTIDYLYLTRANSFERASE-RELATED"/>
    <property type="match status" value="1"/>
</dbReference>
<evidence type="ECO:0000313" key="1">
    <source>
        <dbReference type="EMBL" id="OAD46128.1"/>
    </source>
</evidence>
<dbReference type="SUPFAM" id="SSF53448">
    <property type="entry name" value="Nucleotide-diphospho-sugar transferases"/>
    <property type="match status" value="1"/>
</dbReference>
<organism evidence="1 2">
    <name type="scientific">Polaribacter atrinae</name>
    <dbReference type="NCBI Taxonomy" id="1333662"/>
    <lineage>
        <taxon>Bacteria</taxon>
        <taxon>Pseudomonadati</taxon>
        <taxon>Bacteroidota</taxon>
        <taxon>Flavobacteriia</taxon>
        <taxon>Flavobacteriales</taxon>
        <taxon>Flavobacteriaceae</taxon>
    </lineage>
</organism>